<dbReference type="Gene3D" id="3.30.870.10">
    <property type="entry name" value="Endonuclease Chain A"/>
    <property type="match status" value="1"/>
</dbReference>
<keyword evidence="1" id="KW-0547">Nucleotide-binding</keyword>
<keyword evidence="3" id="KW-0347">Helicase</keyword>
<dbReference type="InterPro" id="IPR014001">
    <property type="entry name" value="Helicase_ATP-bd"/>
</dbReference>
<dbReference type="Gene3D" id="3.40.50.300">
    <property type="entry name" value="P-loop containing nucleotide triphosphate hydrolases"/>
    <property type="match status" value="1"/>
</dbReference>
<dbReference type="InterPro" id="IPR038718">
    <property type="entry name" value="SNF2-like_sf"/>
</dbReference>
<gene>
    <name evidence="7" type="ORF">L9W94_04815</name>
</gene>
<dbReference type="GO" id="GO:0005524">
    <property type="term" value="F:ATP binding"/>
    <property type="evidence" value="ECO:0007669"/>
    <property type="project" value="UniProtKB-KW"/>
</dbReference>
<dbReference type="Proteomes" id="UP001140979">
    <property type="component" value="Unassembled WGS sequence"/>
</dbReference>
<evidence type="ECO:0000256" key="2">
    <source>
        <dbReference type="ARBA" id="ARBA00022801"/>
    </source>
</evidence>
<comment type="caution">
    <text evidence="7">The sequence shown here is derived from an EMBL/GenBank/DDBJ whole genome shotgun (WGS) entry which is preliminary data.</text>
</comment>
<dbReference type="PANTHER" id="PTHR45766">
    <property type="entry name" value="DNA ANNEALING HELICASE AND ENDONUCLEASE ZRANB3 FAMILY MEMBER"/>
    <property type="match status" value="1"/>
</dbReference>
<dbReference type="PANTHER" id="PTHR45766:SF6">
    <property type="entry name" value="SWI_SNF-RELATED MATRIX-ASSOCIATED ACTIN-DEPENDENT REGULATOR OF CHROMATIN SUBFAMILY A-LIKE PROTEIN 1"/>
    <property type="match status" value="1"/>
</dbReference>
<dbReference type="InterPro" id="IPR049730">
    <property type="entry name" value="SNF2/RAD54-like_C"/>
</dbReference>
<dbReference type="InterPro" id="IPR000330">
    <property type="entry name" value="SNF2_N"/>
</dbReference>
<dbReference type="SMART" id="SM00487">
    <property type="entry name" value="DEXDc"/>
    <property type="match status" value="1"/>
</dbReference>
<evidence type="ECO:0000313" key="7">
    <source>
        <dbReference type="EMBL" id="MDE1241481.1"/>
    </source>
</evidence>
<dbReference type="SUPFAM" id="SSF52540">
    <property type="entry name" value="P-loop containing nucleoside triphosphate hydrolases"/>
    <property type="match status" value="2"/>
</dbReference>
<dbReference type="Pfam" id="PF00271">
    <property type="entry name" value="Helicase_C"/>
    <property type="match status" value="1"/>
</dbReference>
<name>A0A9X4IP67_9VIBR</name>
<evidence type="ECO:0000256" key="3">
    <source>
        <dbReference type="ARBA" id="ARBA00022806"/>
    </source>
</evidence>
<dbReference type="Gene3D" id="3.40.50.10810">
    <property type="entry name" value="Tandem AAA-ATPase domain"/>
    <property type="match status" value="1"/>
</dbReference>
<dbReference type="GO" id="GO:0004386">
    <property type="term" value="F:helicase activity"/>
    <property type="evidence" value="ECO:0007669"/>
    <property type="project" value="UniProtKB-KW"/>
</dbReference>
<reference evidence="7" key="1">
    <citation type="submission" date="2022-02" db="EMBL/GenBank/DDBJ databases">
        <title>Emergence and expansion in Europe of a Vibrio aestuarianus clonal complex pathogenic for oysters.</title>
        <authorList>
            <person name="Mesnil A."/>
            <person name="Travers M.-A."/>
        </authorList>
    </citation>
    <scope>NUCLEOTIDE SEQUENCE</scope>
    <source>
        <strain evidence="7">19_064_11T1</strain>
    </source>
</reference>
<evidence type="ECO:0000259" key="6">
    <source>
        <dbReference type="PROSITE" id="PS51194"/>
    </source>
</evidence>
<sequence>MTIRRFSSRTHRLDSSFLLEHLKGARSYKRIAGYFTSSLFEVAHELIEAIPDVKIVCNVDIHPDDLKVAQLRESKMIGRWNEQDIETEALLNRDRYRRLDSFLAKHGQVIRVAPDSVCGFLHGKAGVIECADGRKLGFMGSMNETSSGWQRHYEILWEDDSPEGVAWIEEEFEYLWNAARQLPDAVIREVKRRGYRREIVFDEIDDEDDVAPAALIESPLYRQGFSLRPWQQGFVTECIRHYRNHGIVRLLIADEVGLGKTLSMATAALSLCLLSDKENKKRKPVIIFAPATLCEQWQTEMIDKLGIPCARWHTQKKAWIDSDERVLSPSGQEFIAKCPLRIGIVSTGLMMQESLEKEHLLGLRFGLTILDEAHKARSRQGFGKEAGTPNNLLAFMCDVAARSDHVILGTATPIQTRSEDLWDLMGILHQGEGNFVLGNELAKWHRPKDVLPILSGEKHVSSPSFAWELLRSPLPMVDSSNEKHSRKLIRSIREDLDLLNNRKSDIRNPLTDLSEDSRDYLEDELDRDIAGASFFQRENPFVRHIVLRKRVTLEDANLLPRIGVHVHPDRKLAKEEHKFGSLFTGKALITSEEFRQAYTEARHFGKALSQSGKGSGFMKNLMEQRICSSIVAGLNTAKMLLEGRTVQEESDEQLIELKAESPEEIAVLERMISSLESVDEDPKLRAVLHYLEQEGWLKHGVIIFSQYYDTAKWVADSLAERYPNQAVGLYAGAGKSRLYQKGDSVNIERETLKKMVAEHQLEIMVATDAACEGLNLQTLGTLINVDLPWNPTKLEQRIGRIKRFGQVREQVDMLNLVNEQTVDEKVYNKLSERMQDRYNLFGALPDTIKDEWIDDIESMGEKMDEYIDAQKKANGFDLRYTSTMEPSDKDWRDCSNVLSRRDFSELMTSGWSETK</sequence>
<keyword evidence="4" id="KW-0067">ATP-binding</keyword>
<evidence type="ECO:0000313" key="8">
    <source>
        <dbReference type="Proteomes" id="UP001140979"/>
    </source>
</evidence>
<feature type="domain" description="Helicase ATP-binding" evidence="5">
    <location>
        <begin position="241"/>
        <end position="431"/>
    </location>
</feature>
<dbReference type="PROSITE" id="PS51194">
    <property type="entry name" value="HELICASE_CTER"/>
    <property type="match status" value="1"/>
</dbReference>
<proteinExistence type="predicted"/>
<dbReference type="InterPro" id="IPR057342">
    <property type="entry name" value="DEXDc_RapA"/>
</dbReference>
<dbReference type="PROSITE" id="PS51192">
    <property type="entry name" value="HELICASE_ATP_BIND_1"/>
    <property type="match status" value="1"/>
</dbReference>
<dbReference type="RefSeq" id="WP_274682771.1">
    <property type="nucleotide sequence ID" value="NZ_JAKNBA010000005.1"/>
</dbReference>
<dbReference type="InterPro" id="IPR025202">
    <property type="entry name" value="PLD-like_dom"/>
</dbReference>
<dbReference type="InterPro" id="IPR049952">
    <property type="entry name" value="PhospholipD-like_anti-phage"/>
</dbReference>
<feature type="domain" description="Helicase C-terminal" evidence="6">
    <location>
        <begin position="683"/>
        <end position="852"/>
    </location>
</feature>
<evidence type="ECO:0000256" key="4">
    <source>
        <dbReference type="ARBA" id="ARBA00022840"/>
    </source>
</evidence>
<protein>
    <submittedName>
        <fullName evidence="7">Phospholipase D-like domain-containing protein</fullName>
    </submittedName>
</protein>
<dbReference type="EMBL" id="JAKNBA010000005">
    <property type="protein sequence ID" value="MDE1241481.1"/>
    <property type="molecule type" value="Genomic_DNA"/>
</dbReference>
<dbReference type="GO" id="GO:0016787">
    <property type="term" value="F:hydrolase activity"/>
    <property type="evidence" value="ECO:0007669"/>
    <property type="project" value="UniProtKB-KW"/>
</dbReference>
<evidence type="ECO:0000259" key="5">
    <source>
        <dbReference type="PROSITE" id="PS51192"/>
    </source>
</evidence>
<dbReference type="AlphaFoldDB" id="A0A9X4IP67"/>
<dbReference type="SUPFAM" id="SSF56024">
    <property type="entry name" value="Phospholipase D/nuclease"/>
    <property type="match status" value="1"/>
</dbReference>
<dbReference type="InterPro" id="IPR027417">
    <property type="entry name" value="P-loop_NTPase"/>
</dbReference>
<dbReference type="NCBIfam" id="NF042964">
    <property type="entry name" value="phospholipD_antiphage"/>
    <property type="match status" value="1"/>
</dbReference>
<dbReference type="CDD" id="cd18011">
    <property type="entry name" value="DEXDc_RapA"/>
    <property type="match status" value="1"/>
</dbReference>
<dbReference type="InterPro" id="IPR001650">
    <property type="entry name" value="Helicase_C-like"/>
</dbReference>
<dbReference type="SMART" id="SM00490">
    <property type="entry name" value="HELICc"/>
    <property type="match status" value="1"/>
</dbReference>
<keyword evidence="2" id="KW-0378">Hydrolase</keyword>
<accession>A0A9X4IP67</accession>
<evidence type="ECO:0000256" key="1">
    <source>
        <dbReference type="ARBA" id="ARBA00022741"/>
    </source>
</evidence>
<dbReference type="CDD" id="cd18793">
    <property type="entry name" value="SF2_C_SNF"/>
    <property type="match status" value="1"/>
</dbReference>
<dbReference type="Pfam" id="PF00176">
    <property type="entry name" value="SNF2-rel_dom"/>
    <property type="match status" value="1"/>
</dbReference>
<dbReference type="Pfam" id="PF13091">
    <property type="entry name" value="PLDc_2"/>
    <property type="match status" value="1"/>
</dbReference>
<organism evidence="7 8">
    <name type="scientific">Vibrio aestuarianus</name>
    <dbReference type="NCBI Taxonomy" id="28171"/>
    <lineage>
        <taxon>Bacteria</taxon>
        <taxon>Pseudomonadati</taxon>
        <taxon>Pseudomonadota</taxon>
        <taxon>Gammaproteobacteria</taxon>
        <taxon>Vibrionales</taxon>
        <taxon>Vibrionaceae</taxon>
        <taxon>Vibrio</taxon>
    </lineage>
</organism>